<evidence type="ECO:0000256" key="1">
    <source>
        <dbReference type="ARBA" id="ARBA00038248"/>
    </source>
</evidence>
<evidence type="ECO:0000259" key="2">
    <source>
        <dbReference type="Pfam" id="PF05168"/>
    </source>
</evidence>
<feature type="domain" description="HEPN" evidence="2">
    <location>
        <begin position="31"/>
        <end position="141"/>
    </location>
</feature>
<protein>
    <recommendedName>
        <fullName evidence="2">HEPN domain-containing protein</fullName>
    </recommendedName>
</protein>
<dbReference type="InterPro" id="IPR052226">
    <property type="entry name" value="UPF0332_toxin"/>
</dbReference>
<evidence type="ECO:0000313" key="3">
    <source>
        <dbReference type="EMBL" id="QNO44537.1"/>
    </source>
</evidence>
<evidence type="ECO:0000313" key="4">
    <source>
        <dbReference type="EMBL" id="QNO49664.1"/>
    </source>
</evidence>
<sequence>MQHDRLMELTPDKWRLLVSMKDIAESGLVLAEENLVVAEKLLKTGLSNRTVIRKSYYSMYHAARSAVYVRMRLDVKKHRSLIDKFKKLLIRQSGDETLANQMNAWRMDRMKSDYDPDVEVMEGMCKSAISDAVMILDTCKNLVEEF</sequence>
<dbReference type="Gene3D" id="1.20.120.330">
    <property type="entry name" value="Nucleotidyltransferases domain 2"/>
    <property type="match status" value="1"/>
</dbReference>
<dbReference type="AlphaFoldDB" id="A0A7G9Y953"/>
<organism evidence="3">
    <name type="scientific">Candidatus Methanogaster sp. ANME-2c ERB4</name>
    <dbReference type="NCBI Taxonomy" id="2759911"/>
    <lineage>
        <taxon>Archaea</taxon>
        <taxon>Methanobacteriati</taxon>
        <taxon>Methanobacteriota</taxon>
        <taxon>Stenosarchaea group</taxon>
        <taxon>Methanomicrobia</taxon>
        <taxon>Methanosarcinales</taxon>
        <taxon>ANME-2 cluster</taxon>
        <taxon>Candidatus Methanogasteraceae</taxon>
        <taxon>Candidatus Methanogaster</taxon>
    </lineage>
</organism>
<dbReference type="EMBL" id="MT631388">
    <property type="protein sequence ID" value="QNO49664.1"/>
    <property type="molecule type" value="Genomic_DNA"/>
</dbReference>
<dbReference type="PANTHER" id="PTHR36565">
    <property type="entry name" value="UPF0332 PROTEIN TM_1000"/>
    <property type="match status" value="1"/>
</dbReference>
<accession>A0A7G9Y953</accession>
<dbReference type="EMBL" id="MT630980">
    <property type="protein sequence ID" value="QNO44537.1"/>
    <property type="molecule type" value="Genomic_DNA"/>
</dbReference>
<evidence type="ECO:0000313" key="5">
    <source>
        <dbReference type="EMBL" id="QNO50103.1"/>
    </source>
</evidence>
<dbReference type="InterPro" id="IPR007842">
    <property type="entry name" value="HEPN_dom"/>
</dbReference>
<dbReference type="PANTHER" id="PTHR36565:SF1">
    <property type="entry name" value="UPF0332 PROTEIN TM_1000"/>
    <property type="match status" value="1"/>
</dbReference>
<dbReference type="EMBL" id="MT631405">
    <property type="protein sequence ID" value="QNO50103.1"/>
    <property type="molecule type" value="Genomic_DNA"/>
</dbReference>
<gene>
    <name evidence="3" type="ORF">CBGFFKFA_00003</name>
    <name evidence="4" type="ORF">FBMMOPGC_00011</name>
    <name evidence="5" type="ORF">GDOAKEED_00007</name>
</gene>
<reference evidence="3" key="1">
    <citation type="submission" date="2020-06" db="EMBL/GenBank/DDBJ databases">
        <title>Unique genomic features of the anaerobic methanotrophic archaea.</title>
        <authorList>
            <person name="Chadwick G.L."/>
            <person name="Skennerton C.T."/>
            <person name="Laso-Perez R."/>
            <person name="Leu A.O."/>
            <person name="Speth D.R."/>
            <person name="Yu H."/>
            <person name="Morgan-Lang C."/>
            <person name="Hatzenpichler R."/>
            <person name="Goudeau D."/>
            <person name="Malmstrom R."/>
            <person name="Brazelton W.J."/>
            <person name="Woyke T."/>
            <person name="Hallam S.J."/>
            <person name="Tyson G.W."/>
            <person name="Wegener G."/>
            <person name="Boetius A."/>
            <person name="Orphan V."/>
        </authorList>
    </citation>
    <scope>NUCLEOTIDE SEQUENCE</scope>
</reference>
<comment type="similarity">
    <text evidence="1">Belongs to the UPF0332 family.</text>
</comment>
<proteinExistence type="inferred from homology"/>
<dbReference type="Pfam" id="PF05168">
    <property type="entry name" value="HEPN"/>
    <property type="match status" value="1"/>
</dbReference>
<name>A0A7G9Y953_9EURY</name>